<name>A0A7T0PVL3_9ACTO</name>
<dbReference type="Pfam" id="PF24254">
    <property type="entry name" value="DUF7455"/>
    <property type="match status" value="1"/>
</dbReference>
<accession>A0A7T0PVL3</accession>
<dbReference type="EMBL" id="CP063989">
    <property type="protein sequence ID" value="QPL04538.1"/>
    <property type="molecule type" value="Genomic_DNA"/>
</dbReference>
<feature type="domain" description="DUF7455" evidence="1">
    <location>
        <begin position="31"/>
        <end position="82"/>
    </location>
</feature>
<dbReference type="InterPro" id="IPR055878">
    <property type="entry name" value="DUF7455"/>
</dbReference>
<organism evidence="2 3">
    <name type="scientific">Actinomyces respiraculi</name>
    <dbReference type="NCBI Taxonomy" id="2744574"/>
    <lineage>
        <taxon>Bacteria</taxon>
        <taxon>Bacillati</taxon>
        <taxon>Actinomycetota</taxon>
        <taxon>Actinomycetes</taxon>
        <taxon>Actinomycetales</taxon>
        <taxon>Actinomycetaceae</taxon>
        <taxon>Actinomyces</taxon>
    </lineage>
</organism>
<gene>
    <name evidence="2" type="ORF">ID810_06910</name>
</gene>
<dbReference type="Proteomes" id="UP000594637">
    <property type="component" value="Chromosome"/>
</dbReference>
<sequence>MSQISAPDIAAEATVPAESEVTVAGTIERPLTTADRCDACGAQAFVRAVLTSGQLLLCGHHARAHMPALKRQALYIQDETATLSPAQ</sequence>
<keyword evidence="3" id="KW-1185">Reference proteome</keyword>
<protein>
    <recommendedName>
        <fullName evidence="1">DUF7455 domain-containing protein</fullName>
    </recommendedName>
</protein>
<dbReference type="RefSeq" id="WP_188232540.1">
    <property type="nucleotide sequence ID" value="NZ_CP063989.1"/>
</dbReference>
<dbReference type="AlphaFoldDB" id="A0A7T0PVL3"/>
<evidence type="ECO:0000313" key="2">
    <source>
        <dbReference type="EMBL" id="QPL04538.1"/>
    </source>
</evidence>
<evidence type="ECO:0000313" key="3">
    <source>
        <dbReference type="Proteomes" id="UP000594637"/>
    </source>
</evidence>
<proteinExistence type="predicted"/>
<evidence type="ECO:0000259" key="1">
    <source>
        <dbReference type="Pfam" id="PF24254"/>
    </source>
</evidence>
<dbReference type="KEGG" id="arep:ID810_06910"/>
<reference evidence="2 3" key="1">
    <citation type="submission" date="2020-11" db="EMBL/GenBank/DDBJ databases">
        <title>Actinomyces sp. ZJ750.</title>
        <authorList>
            <person name="Zhou J."/>
        </authorList>
    </citation>
    <scope>NUCLEOTIDE SEQUENCE [LARGE SCALE GENOMIC DNA]</scope>
    <source>
        <strain evidence="2 3">ZJ750</strain>
    </source>
</reference>